<gene>
    <name evidence="2" type="ORF">TCNE_LOCUS5825</name>
</gene>
<evidence type="ECO:0000313" key="4">
    <source>
        <dbReference type="WBParaSite" id="TCNE_0000582501-mRNA-1"/>
    </source>
</evidence>
<accession>A0A183UBF5</accession>
<protein>
    <submittedName>
        <fullName evidence="4">CC domain-containing protein</fullName>
    </submittedName>
</protein>
<organism evidence="3 4">
    <name type="scientific">Toxocara canis</name>
    <name type="common">Canine roundworm</name>
    <dbReference type="NCBI Taxonomy" id="6265"/>
    <lineage>
        <taxon>Eukaryota</taxon>
        <taxon>Metazoa</taxon>
        <taxon>Ecdysozoa</taxon>
        <taxon>Nematoda</taxon>
        <taxon>Chromadorea</taxon>
        <taxon>Rhabditida</taxon>
        <taxon>Spirurina</taxon>
        <taxon>Ascaridomorpha</taxon>
        <taxon>Ascaridoidea</taxon>
        <taxon>Toxocaridae</taxon>
        <taxon>Toxocara</taxon>
    </lineage>
</organism>
<reference evidence="4" key="1">
    <citation type="submission" date="2016-06" db="UniProtKB">
        <authorList>
            <consortium name="WormBaseParasite"/>
        </authorList>
    </citation>
    <scope>IDENTIFICATION</scope>
</reference>
<reference evidence="2 3" key="2">
    <citation type="submission" date="2018-11" db="EMBL/GenBank/DDBJ databases">
        <authorList>
            <consortium name="Pathogen Informatics"/>
        </authorList>
    </citation>
    <scope>NUCLEOTIDE SEQUENCE [LARGE SCALE GENOMIC DNA]</scope>
</reference>
<dbReference type="EMBL" id="UYWY01019397">
    <property type="protein sequence ID" value="VDM37064.1"/>
    <property type="molecule type" value="Genomic_DNA"/>
</dbReference>
<feature type="signal peptide" evidence="1">
    <location>
        <begin position="1"/>
        <end position="30"/>
    </location>
</feature>
<keyword evidence="3" id="KW-1185">Reference proteome</keyword>
<dbReference type="Proteomes" id="UP000050794">
    <property type="component" value="Unassembled WGS sequence"/>
</dbReference>
<feature type="chain" id="PRO_5044553081" evidence="1">
    <location>
        <begin position="31"/>
        <end position="141"/>
    </location>
</feature>
<sequence>MITIDEVVAKIARLLLQILVVLSLFNVSSAKAPERAAETSNASTAVGPCINGLCPKGYSCKDGSCFRAENTKAGTVFRSRATPKTNITNAVGPCVGDECPRGYVCVQQMCYPDENVDKQQNSAITSNSKRVDFFAPLRIGE</sequence>
<dbReference type="WBParaSite" id="TCNE_0000582501-mRNA-1">
    <property type="protein sequence ID" value="TCNE_0000582501-mRNA-1"/>
    <property type="gene ID" value="TCNE_0000582501"/>
</dbReference>
<evidence type="ECO:0000313" key="2">
    <source>
        <dbReference type="EMBL" id="VDM37064.1"/>
    </source>
</evidence>
<name>A0A183UBF5_TOXCA</name>
<keyword evidence="1" id="KW-0732">Signal</keyword>
<evidence type="ECO:0000256" key="1">
    <source>
        <dbReference type="SAM" id="SignalP"/>
    </source>
</evidence>
<dbReference type="AlphaFoldDB" id="A0A183UBF5"/>
<evidence type="ECO:0000313" key="3">
    <source>
        <dbReference type="Proteomes" id="UP000050794"/>
    </source>
</evidence>
<proteinExistence type="predicted"/>